<dbReference type="PANTHER" id="PTHR11471:SF13">
    <property type="entry name" value="TNF FAMILY PROFILE DOMAIN-CONTAINING PROTEIN"/>
    <property type="match status" value="1"/>
</dbReference>
<dbReference type="KEGG" id="bgt:106059183"/>
<accession>A0A2C9KWN4</accession>
<dbReference type="Gene3D" id="2.60.120.40">
    <property type="match status" value="1"/>
</dbReference>
<dbReference type="GO" id="GO:0005615">
    <property type="term" value="C:extracellular space"/>
    <property type="evidence" value="ECO:0007669"/>
    <property type="project" value="UniProtKB-KW"/>
</dbReference>
<dbReference type="OrthoDB" id="6161214at2759"/>
<dbReference type="VEuPathDB" id="VectorBase:BGLAX_052652"/>
<protein>
    <recommendedName>
        <fullName evidence="8">THD domain-containing protein</fullName>
    </recommendedName>
</protein>
<dbReference type="GO" id="GO:0005164">
    <property type="term" value="F:tumor necrosis factor receptor binding"/>
    <property type="evidence" value="ECO:0007669"/>
    <property type="project" value="InterPro"/>
</dbReference>
<dbReference type="InterPro" id="IPR008983">
    <property type="entry name" value="Tumour_necrosis_fac-like_dom"/>
</dbReference>
<proteinExistence type="inferred from homology"/>
<evidence type="ECO:0000256" key="7">
    <source>
        <dbReference type="SAM" id="Phobius"/>
    </source>
</evidence>
<keyword evidence="3" id="KW-0202">Cytokine</keyword>
<evidence type="ECO:0000256" key="6">
    <source>
        <dbReference type="SAM" id="MobiDB-lite"/>
    </source>
</evidence>
<dbReference type="RefSeq" id="XP_013072202.2">
    <property type="nucleotide sequence ID" value="XM_013216748.2"/>
</dbReference>
<dbReference type="GO" id="GO:0006955">
    <property type="term" value="P:immune response"/>
    <property type="evidence" value="ECO:0007669"/>
    <property type="project" value="InterPro"/>
</dbReference>
<organism evidence="9 10">
    <name type="scientific">Biomphalaria glabrata</name>
    <name type="common">Bloodfluke planorb</name>
    <name type="synonym">Freshwater snail</name>
    <dbReference type="NCBI Taxonomy" id="6526"/>
    <lineage>
        <taxon>Eukaryota</taxon>
        <taxon>Metazoa</taxon>
        <taxon>Spiralia</taxon>
        <taxon>Lophotrochozoa</taxon>
        <taxon>Mollusca</taxon>
        <taxon>Gastropoda</taxon>
        <taxon>Heterobranchia</taxon>
        <taxon>Euthyneura</taxon>
        <taxon>Panpulmonata</taxon>
        <taxon>Hygrophila</taxon>
        <taxon>Lymnaeoidea</taxon>
        <taxon>Planorbidae</taxon>
        <taxon>Biomphalaria</taxon>
    </lineage>
</organism>
<evidence type="ECO:0000313" key="9">
    <source>
        <dbReference type="EnsemblMetazoa" id="BGLB024330-PA"/>
    </source>
</evidence>
<evidence type="ECO:0000256" key="5">
    <source>
        <dbReference type="SAM" id="Coils"/>
    </source>
</evidence>
<feature type="compositionally biased region" description="Polar residues" evidence="6">
    <location>
        <begin position="156"/>
        <end position="180"/>
    </location>
</feature>
<dbReference type="PANTHER" id="PTHR11471">
    <property type="entry name" value="TUMOR NECROSIS FACTOR FAMILY MEMBER"/>
    <property type="match status" value="1"/>
</dbReference>
<gene>
    <name evidence="9" type="primary">106059183</name>
</gene>
<keyword evidence="4 7" id="KW-0472">Membrane</keyword>
<comment type="subcellular location">
    <subcellularLocation>
        <location evidence="1">Membrane</location>
    </subcellularLocation>
</comment>
<comment type="similarity">
    <text evidence="2">Belongs to the tumor necrosis factor family.</text>
</comment>
<evidence type="ECO:0000256" key="1">
    <source>
        <dbReference type="ARBA" id="ARBA00004370"/>
    </source>
</evidence>
<feature type="region of interest" description="Disordered" evidence="6">
    <location>
        <begin position="147"/>
        <end position="180"/>
    </location>
</feature>
<dbReference type="GO" id="GO:0016020">
    <property type="term" value="C:membrane"/>
    <property type="evidence" value="ECO:0007669"/>
    <property type="project" value="UniProtKB-SubCell"/>
</dbReference>
<evidence type="ECO:0000256" key="2">
    <source>
        <dbReference type="ARBA" id="ARBA00008670"/>
    </source>
</evidence>
<feature type="coiled-coil region" evidence="5">
    <location>
        <begin position="185"/>
        <end position="212"/>
    </location>
</feature>
<dbReference type="GO" id="GO:0005125">
    <property type="term" value="F:cytokine activity"/>
    <property type="evidence" value="ECO:0007669"/>
    <property type="project" value="UniProtKB-KW"/>
</dbReference>
<evidence type="ECO:0000259" key="8">
    <source>
        <dbReference type="Pfam" id="PF00229"/>
    </source>
</evidence>
<dbReference type="VEuPathDB" id="VectorBase:BGLB024330"/>
<keyword evidence="7" id="KW-0812">Transmembrane</keyword>
<evidence type="ECO:0000256" key="3">
    <source>
        <dbReference type="ARBA" id="ARBA00022514"/>
    </source>
</evidence>
<feature type="domain" description="THD" evidence="8">
    <location>
        <begin position="310"/>
        <end position="423"/>
    </location>
</feature>
<dbReference type="SUPFAM" id="SSF49842">
    <property type="entry name" value="TNF-like"/>
    <property type="match status" value="1"/>
</dbReference>
<keyword evidence="5" id="KW-0175">Coiled coil</keyword>
<feature type="transmembrane region" description="Helical" evidence="7">
    <location>
        <begin position="55"/>
        <end position="78"/>
    </location>
</feature>
<dbReference type="EnsemblMetazoa" id="BGLB024330-RA">
    <property type="protein sequence ID" value="BGLB024330-PA"/>
    <property type="gene ID" value="BGLB024330"/>
</dbReference>
<evidence type="ECO:0000256" key="4">
    <source>
        <dbReference type="ARBA" id="ARBA00023136"/>
    </source>
</evidence>
<dbReference type="Pfam" id="PF00229">
    <property type="entry name" value="TNF"/>
    <property type="match status" value="1"/>
</dbReference>
<dbReference type="InterPro" id="IPR006052">
    <property type="entry name" value="TNF_dom"/>
</dbReference>
<reference evidence="9" key="1">
    <citation type="submission" date="2020-05" db="UniProtKB">
        <authorList>
            <consortium name="EnsemblMetazoa"/>
        </authorList>
    </citation>
    <scope>IDENTIFICATION</scope>
    <source>
        <strain evidence="9">BB02</strain>
    </source>
</reference>
<name>A0A2C9KWN4_BIOGL</name>
<dbReference type="AlphaFoldDB" id="A0A2C9KWN4"/>
<evidence type="ECO:0000313" key="10">
    <source>
        <dbReference type="Proteomes" id="UP000076420"/>
    </source>
</evidence>
<dbReference type="Proteomes" id="UP000076420">
    <property type="component" value="Unassembled WGS sequence"/>
</dbReference>
<sequence>MNPTIKSQIRTNVKGDSHFYNLDGIKTDSAPLSKYLKYTLSQDIGKRRSRWKKSYSPFCMCLVGCILVVCACTALILYNVVAYKGLQERIEETLTATLKQSISDQLKEKIHRQLEFSLHKIEKKLSDSLEKKLQSLLELNELNRKEQLRGKLPDKNTATSDQPDYSMSDQPYYSLSDQPDYSLSENLVNKRTEFEEKRLKELEENLEFRLEKSLTKHLEGKLSKMIEEKNKEHRNNSRLHKSAHNTMNETAEECEHERHVTYVHLQGRSPRRIIGSGPDKNFIWDRIPAYNCTGFEYIIDPNTNSVSKVKILKTGVYLVYSQIAVHGNKNRKKTFPLDCAHETVQTNIDDEKKVILKSMLTQHNLGRPIIKIEKKNLHPIDTKFQMGIFHLSQNDTLSVRYSENCANFNYLMQPEYSYFGVLMFSQESNA</sequence>
<keyword evidence="7" id="KW-1133">Transmembrane helix</keyword>